<protein>
    <recommendedName>
        <fullName evidence="4">ATP-grasp domain-containing protein</fullName>
    </recommendedName>
</protein>
<evidence type="ECO:0000256" key="1">
    <source>
        <dbReference type="ARBA" id="ARBA00010871"/>
    </source>
</evidence>
<accession>A0A0D2C669</accession>
<keyword evidence="6" id="KW-1185">Reference proteome</keyword>
<organism evidence="5 6">
    <name type="scientific">Exophiala spinifera</name>
    <dbReference type="NCBI Taxonomy" id="91928"/>
    <lineage>
        <taxon>Eukaryota</taxon>
        <taxon>Fungi</taxon>
        <taxon>Dikarya</taxon>
        <taxon>Ascomycota</taxon>
        <taxon>Pezizomycotina</taxon>
        <taxon>Eurotiomycetes</taxon>
        <taxon>Chaetothyriomycetidae</taxon>
        <taxon>Chaetothyriales</taxon>
        <taxon>Herpotrichiellaceae</taxon>
        <taxon>Exophiala</taxon>
    </lineage>
</organism>
<dbReference type="AlphaFoldDB" id="A0A0D2C669"/>
<dbReference type="Gene3D" id="3.30.1490.20">
    <property type="entry name" value="ATP-grasp fold, A domain"/>
    <property type="match status" value="1"/>
</dbReference>
<dbReference type="STRING" id="91928.A0A0D2C669"/>
<keyword evidence="3" id="KW-0547">Nucleotide-binding</keyword>
<name>A0A0D2C669_9EURO</name>
<dbReference type="Pfam" id="PF07478">
    <property type="entry name" value="Dala_Dala_lig_C"/>
    <property type="match status" value="1"/>
</dbReference>
<dbReference type="EMBL" id="KN847493">
    <property type="protein sequence ID" value="KIW19009.1"/>
    <property type="molecule type" value="Genomic_DNA"/>
</dbReference>
<dbReference type="InterPro" id="IPR011761">
    <property type="entry name" value="ATP-grasp"/>
</dbReference>
<dbReference type="GO" id="GO:0046872">
    <property type="term" value="F:metal ion binding"/>
    <property type="evidence" value="ECO:0007669"/>
    <property type="project" value="InterPro"/>
</dbReference>
<evidence type="ECO:0000256" key="3">
    <source>
        <dbReference type="PROSITE-ProRule" id="PRU00409"/>
    </source>
</evidence>
<evidence type="ECO:0000313" key="6">
    <source>
        <dbReference type="Proteomes" id="UP000053328"/>
    </source>
</evidence>
<sequence>MSVRIRPIAPLLLRGMFRRCESTRVGPPRIKVAVLYQALEPPVINGIRKPMKPGGYRDSGADIAYVLKSNSIDVITPVSSPDPYNDEDWCWPDTEDGIVSAVEHGATHLWANTILFAAHPLQTSAELDKYAPNVNIIGQPPALVEQLDDKEYVNDMLREDGSYPMPKGWTFESPEDPELDRLPYPVVGKPIRGRGSYGVKLCATKNELLDHLRSLLAESSKAMVEEYLCGREGTVTVMPPSADVLHYWSLPLVLRYNHVDGIAPYNGVVAVTNNSSALSAQESESAPVYKSICRHCERAAERLKTTAPIRIDVRQYGQGKTPDTFAIFDVNMKPNMTGPGRPGREDQASLTAMAASSIGWDYPTLLKYMLASARSLLELRTLKL</sequence>
<dbReference type="RefSeq" id="XP_016239225.1">
    <property type="nucleotide sequence ID" value="XM_016377655.1"/>
</dbReference>
<dbReference type="PANTHER" id="PTHR23132">
    <property type="entry name" value="D-ALANINE--D-ALANINE LIGASE"/>
    <property type="match status" value="1"/>
</dbReference>
<evidence type="ECO:0000256" key="2">
    <source>
        <dbReference type="ARBA" id="ARBA00022598"/>
    </source>
</evidence>
<evidence type="ECO:0000259" key="4">
    <source>
        <dbReference type="PROSITE" id="PS50975"/>
    </source>
</evidence>
<comment type="similarity">
    <text evidence="1">Belongs to the D-alanine--D-alanine ligase family.</text>
</comment>
<dbReference type="SUPFAM" id="SSF56059">
    <property type="entry name" value="Glutathione synthetase ATP-binding domain-like"/>
    <property type="match status" value="1"/>
</dbReference>
<reference evidence="5 6" key="1">
    <citation type="submission" date="2015-01" db="EMBL/GenBank/DDBJ databases">
        <title>The Genome Sequence of Exophiala spinifera CBS89968.</title>
        <authorList>
            <consortium name="The Broad Institute Genomics Platform"/>
            <person name="Cuomo C."/>
            <person name="de Hoog S."/>
            <person name="Gorbushina A."/>
            <person name="Stielow B."/>
            <person name="Teixiera M."/>
            <person name="Abouelleil A."/>
            <person name="Chapman S.B."/>
            <person name="Priest M."/>
            <person name="Young S.K."/>
            <person name="Wortman J."/>
            <person name="Nusbaum C."/>
            <person name="Birren B."/>
        </authorList>
    </citation>
    <scope>NUCLEOTIDE SEQUENCE [LARGE SCALE GENOMIC DNA]</scope>
    <source>
        <strain evidence="5 6">CBS 89968</strain>
    </source>
</reference>
<dbReference type="InterPro" id="IPR011095">
    <property type="entry name" value="Dala_Dala_lig_C"/>
</dbReference>
<keyword evidence="3" id="KW-0067">ATP-binding</keyword>
<dbReference type="OrthoDB" id="422362at2759"/>
<gene>
    <name evidence="5" type="ORF">PV08_03299</name>
</gene>
<dbReference type="Proteomes" id="UP000053328">
    <property type="component" value="Unassembled WGS sequence"/>
</dbReference>
<dbReference type="GeneID" id="27330382"/>
<dbReference type="HOGENOM" id="CLU_784577_0_0_1"/>
<dbReference type="InterPro" id="IPR013815">
    <property type="entry name" value="ATP_grasp_subdomain_1"/>
</dbReference>
<evidence type="ECO:0000313" key="5">
    <source>
        <dbReference type="EMBL" id="KIW19009.1"/>
    </source>
</evidence>
<dbReference type="Gene3D" id="3.30.470.20">
    <property type="entry name" value="ATP-grasp fold, B domain"/>
    <property type="match status" value="1"/>
</dbReference>
<keyword evidence="2" id="KW-0436">Ligase</keyword>
<dbReference type="GO" id="GO:0008716">
    <property type="term" value="F:D-alanine-D-alanine ligase activity"/>
    <property type="evidence" value="ECO:0007669"/>
    <property type="project" value="InterPro"/>
</dbReference>
<feature type="domain" description="ATP-grasp" evidence="4">
    <location>
        <begin position="155"/>
        <end position="359"/>
    </location>
</feature>
<dbReference type="GO" id="GO:0005524">
    <property type="term" value="F:ATP binding"/>
    <property type="evidence" value="ECO:0007669"/>
    <property type="project" value="UniProtKB-UniRule"/>
</dbReference>
<dbReference type="PROSITE" id="PS50975">
    <property type="entry name" value="ATP_GRASP"/>
    <property type="match status" value="1"/>
</dbReference>
<proteinExistence type="inferred from homology"/>
<dbReference type="PANTHER" id="PTHR23132:SF23">
    <property type="entry name" value="D-ALANINE--D-ALANINE LIGASE B"/>
    <property type="match status" value="1"/>
</dbReference>
<dbReference type="VEuPathDB" id="FungiDB:PV08_03299"/>